<evidence type="ECO:0000313" key="8">
    <source>
        <dbReference type="EMBL" id="OCS86901.1"/>
    </source>
</evidence>
<proteinExistence type="inferred from homology"/>
<dbReference type="GO" id="GO:0005886">
    <property type="term" value="C:plasma membrane"/>
    <property type="evidence" value="ECO:0007669"/>
    <property type="project" value="UniProtKB-SubCell"/>
</dbReference>
<comment type="subcellular location">
    <subcellularLocation>
        <location evidence="1">Cell membrane</location>
        <topology evidence="1">Multi-pass membrane protein</topology>
    </subcellularLocation>
</comment>
<dbReference type="STRING" id="33978.A6M13_11930"/>
<dbReference type="InterPro" id="IPR052518">
    <property type="entry name" value="CHR_Transporter"/>
</dbReference>
<dbReference type="RefSeq" id="WP_066544070.1">
    <property type="nucleotide sequence ID" value="NZ_MASJ01000007.1"/>
</dbReference>
<keyword evidence="9" id="KW-1185">Reference proteome</keyword>
<evidence type="ECO:0000256" key="2">
    <source>
        <dbReference type="ARBA" id="ARBA00005262"/>
    </source>
</evidence>
<dbReference type="GO" id="GO:0015109">
    <property type="term" value="F:chromate transmembrane transporter activity"/>
    <property type="evidence" value="ECO:0007669"/>
    <property type="project" value="InterPro"/>
</dbReference>
<feature type="transmembrane region" description="Helical" evidence="7">
    <location>
        <begin position="73"/>
        <end position="98"/>
    </location>
</feature>
<dbReference type="InterPro" id="IPR003370">
    <property type="entry name" value="Chromate_transpt"/>
</dbReference>
<comment type="similarity">
    <text evidence="2">Belongs to the chromate ion transporter (CHR) (TC 2.A.51) family.</text>
</comment>
<sequence>MIYVQIFLAFFIPNILGYGGGPATIPLVEHEVVENYEWMTKAEFSEVLAMGNALPGPIATKMAAYVGYEIGGFWGAAIALLATVTPSVFLMIMLLKILHMYKNSPRVKRLSSYVLPAITVLMGALTVDFFVESWNAIGVLATIAMAVVSYILLEKVKLHPAFVIVGGLALGALFL</sequence>
<protein>
    <submittedName>
        <fullName evidence="8">Transporter</fullName>
    </submittedName>
</protein>
<evidence type="ECO:0000313" key="9">
    <source>
        <dbReference type="Proteomes" id="UP000093199"/>
    </source>
</evidence>
<accession>A0A1C0YIC8</accession>
<evidence type="ECO:0000256" key="1">
    <source>
        <dbReference type="ARBA" id="ARBA00004651"/>
    </source>
</evidence>
<dbReference type="OrthoDB" id="9027281at2"/>
<dbReference type="PANTHER" id="PTHR43663">
    <property type="entry name" value="CHROMATE TRANSPORT PROTEIN-RELATED"/>
    <property type="match status" value="1"/>
</dbReference>
<evidence type="ECO:0000256" key="5">
    <source>
        <dbReference type="ARBA" id="ARBA00022989"/>
    </source>
</evidence>
<name>A0A1C0YIC8_9BACL</name>
<keyword evidence="4 7" id="KW-0812">Transmembrane</keyword>
<feature type="transmembrane region" description="Helical" evidence="7">
    <location>
        <begin position="133"/>
        <end position="153"/>
    </location>
</feature>
<dbReference type="EMBL" id="MASJ01000007">
    <property type="protein sequence ID" value="OCS86901.1"/>
    <property type="molecule type" value="Genomic_DNA"/>
</dbReference>
<evidence type="ECO:0000256" key="7">
    <source>
        <dbReference type="SAM" id="Phobius"/>
    </source>
</evidence>
<gene>
    <name evidence="8" type="ORF">A6M13_11930</name>
</gene>
<reference evidence="8 9" key="1">
    <citation type="submission" date="2016-07" db="EMBL/GenBank/DDBJ databases">
        <title>Caryophanon tenue genome sequencing.</title>
        <authorList>
            <person name="Verma A."/>
            <person name="Pal Y."/>
            <person name="Krishnamurthi S."/>
        </authorList>
    </citation>
    <scope>NUCLEOTIDE SEQUENCE [LARGE SCALE GENOMIC DNA]</scope>
    <source>
        <strain evidence="8 9">DSM 14152</strain>
    </source>
</reference>
<evidence type="ECO:0000256" key="4">
    <source>
        <dbReference type="ARBA" id="ARBA00022692"/>
    </source>
</evidence>
<dbReference type="PANTHER" id="PTHR43663:SF1">
    <property type="entry name" value="CHROMATE TRANSPORTER"/>
    <property type="match status" value="1"/>
</dbReference>
<evidence type="ECO:0000256" key="3">
    <source>
        <dbReference type="ARBA" id="ARBA00022475"/>
    </source>
</evidence>
<keyword evidence="5 7" id="KW-1133">Transmembrane helix</keyword>
<organism evidence="8 9">
    <name type="scientific">Caryophanon tenue</name>
    <dbReference type="NCBI Taxonomy" id="33978"/>
    <lineage>
        <taxon>Bacteria</taxon>
        <taxon>Bacillati</taxon>
        <taxon>Bacillota</taxon>
        <taxon>Bacilli</taxon>
        <taxon>Bacillales</taxon>
        <taxon>Caryophanaceae</taxon>
        <taxon>Caryophanon</taxon>
    </lineage>
</organism>
<comment type="caution">
    <text evidence="8">The sequence shown here is derived from an EMBL/GenBank/DDBJ whole genome shotgun (WGS) entry which is preliminary data.</text>
</comment>
<dbReference type="Proteomes" id="UP000093199">
    <property type="component" value="Unassembled WGS sequence"/>
</dbReference>
<dbReference type="AlphaFoldDB" id="A0A1C0YIC8"/>
<evidence type="ECO:0000256" key="6">
    <source>
        <dbReference type="ARBA" id="ARBA00023136"/>
    </source>
</evidence>
<keyword evidence="6 7" id="KW-0472">Membrane</keyword>
<keyword evidence="3" id="KW-1003">Cell membrane</keyword>
<dbReference type="Pfam" id="PF02417">
    <property type="entry name" value="Chromate_transp"/>
    <property type="match status" value="1"/>
</dbReference>
<feature type="transmembrane region" description="Helical" evidence="7">
    <location>
        <begin position="110"/>
        <end position="127"/>
    </location>
</feature>